<dbReference type="AlphaFoldDB" id="A0AAU7E755"/>
<dbReference type="RefSeq" id="WP_134237824.1">
    <property type="nucleotide sequence ID" value="NZ_CP155620.1"/>
</dbReference>
<gene>
    <name evidence="9" type="ORF">AAH949_08125</name>
</gene>
<feature type="transmembrane region" description="Helical" evidence="8">
    <location>
        <begin position="146"/>
        <end position="175"/>
    </location>
</feature>
<evidence type="ECO:0000256" key="5">
    <source>
        <dbReference type="ARBA" id="ARBA00022692"/>
    </source>
</evidence>
<dbReference type="PANTHER" id="PTHR30269">
    <property type="entry name" value="TRANSMEMBRANE PROTEIN YFCA"/>
    <property type="match status" value="1"/>
</dbReference>
<reference evidence="9" key="1">
    <citation type="submission" date="2024-05" db="EMBL/GenBank/DDBJ databases">
        <title>Campylobacter coli isolated from environmental waters in Slovenia.</title>
        <authorList>
            <person name="Zautner A.E."/>
            <person name="Bunk B."/>
            <person name="Riedel T."/>
            <person name="Sproeer C."/>
        </authorList>
    </citation>
    <scope>NUCLEOTIDE SEQUENCE</scope>
    <source>
        <strain evidence="9">CCS1377</strain>
    </source>
</reference>
<evidence type="ECO:0000256" key="6">
    <source>
        <dbReference type="ARBA" id="ARBA00022989"/>
    </source>
</evidence>
<feature type="transmembrane region" description="Helical" evidence="8">
    <location>
        <begin position="81"/>
        <end position="101"/>
    </location>
</feature>
<dbReference type="PANTHER" id="PTHR30269:SF0">
    <property type="entry name" value="MEMBRANE TRANSPORTER PROTEIN YFCA-RELATED"/>
    <property type="match status" value="1"/>
</dbReference>
<keyword evidence="7 8" id="KW-0472">Membrane</keyword>
<dbReference type="Pfam" id="PF01925">
    <property type="entry name" value="TauE"/>
    <property type="match status" value="1"/>
</dbReference>
<feature type="transmembrane region" description="Helical" evidence="8">
    <location>
        <begin position="237"/>
        <end position="255"/>
    </location>
</feature>
<comment type="subcellular location">
    <subcellularLocation>
        <location evidence="1 8">Cell membrane</location>
        <topology evidence="1 8">Multi-pass membrane protein</topology>
    </subcellularLocation>
</comment>
<dbReference type="GO" id="GO:0005886">
    <property type="term" value="C:plasma membrane"/>
    <property type="evidence" value="ECO:0007669"/>
    <property type="project" value="UniProtKB-SubCell"/>
</dbReference>
<feature type="transmembrane region" description="Helical" evidence="8">
    <location>
        <begin position="195"/>
        <end position="225"/>
    </location>
</feature>
<keyword evidence="6 8" id="KW-1133">Transmembrane helix</keyword>
<evidence type="ECO:0000256" key="3">
    <source>
        <dbReference type="ARBA" id="ARBA00022448"/>
    </source>
</evidence>
<evidence type="ECO:0000256" key="8">
    <source>
        <dbReference type="RuleBase" id="RU363041"/>
    </source>
</evidence>
<dbReference type="InterPro" id="IPR002781">
    <property type="entry name" value="TM_pro_TauE-like"/>
</dbReference>
<keyword evidence="5 8" id="KW-0812">Transmembrane</keyword>
<dbReference type="EMBL" id="CP155620">
    <property type="protein sequence ID" value="XBJ29041.1"/>
    <property type="molecule type" value="Genomic_DNA"/>
</dbReference>
<name>A0AAU7E755_9BACT</name>
<feature type="transmembrane region" description="Helical" evidence="8">
    <location>
        <begin position="14"/>
        <end position="33"/>
    </location>
</feature>
<sequence>MQTILSQLNELETFYYFVLFFIAIFAGFIDSIVGGGGLITLPALLACGIAPHLSIATNKLQSVFGSFTAAMTYYKSTTIKHLAWGVTFTALGAALGAYSVLLINSEYLKLIILIFLTLTFLYTALKPNLGRFPTKAKIKNIKIFHIICGFTLGFYDGFLGPGTGSFWIFACVMLLGFNMKDASMNTKILNFSSNIVALIIFLWRYEVLWLVGFLMGFGQIIGAYLGSKLVLKTQGNFIKKLFLFVVGATIVKVAWDFFR</sequence>
<evidence type="ECO:0000256" key="2">
    <source>
        <dbReference type="ARBA" id="ARBA00009142"/>
    </source>
</evidence>
<comment type="similarity">
    <text evidence="2 8">Belongs to the 4-toluene sulfonate uptake permease (TSUP) (TC 2.A.102) family.</text>
</comment>
<proteinExistence type="inferred from homology"/>
<keyword evidence="3" id="KW-0813">Transport</keyword>
<evidence type="ECO:0000256" key="7">
    <source>
        <dbReference type="ARBA" id="ARBA00023136"/>
    </source>
</evidence>
<evidence type="ECO:0000256" key="1">
    <source>
        <dbReference type="ARBA" id="ARBA00004651"/>
    </source>
</evidence>
<accession>A0AAU7E755</accession>
<dbReference type="InterPro" id="IPR052017">
    <property type="entry name" value="TSUP"/>
</dbReference>
<organism evidence="9">
    <name type="scientific">Campylobacter sp. CCS1377</name>
    <dbReference type="NCBI Taxonomy" id="3158229"/>
    <lineage>
        <taxon>Bacteria</taxon>
        <taxon>Pseudomonadati</taxon>
        <taxon>Campylobacterota</taxon>
        <taxon>Epsilonproteobacteria</taxon>
        <taxon>Campylobacterales</taxon>
        <taxon>Campylobacteraceae</taxon>
        <taxon>Campylobacter</taxon>
    </lineage>
</organism>
<evidence type="ECO:0000256" key="4">
    <source>
        <dbReference type="ARBA" id="ARBA00022475"/>
    </source>
</evidence>
<feature type="transmembrane region" description="Helical" evidence="8">
    <location>
        <begin position="107"/>
        <end position="125"/>
    </location>
</feature>
<keyword evidence="4 8" id="KW-1003">Cell membrane</keyword>
<protein>
    <recommendedName>
        <fullName evidence="8">Probable membrane transporter protein</fullName>
    </recommendedName>
</protein>
<evidence type="ECO:0000313" key="9">
    <source>
        <dbReference type="EMBL" id="XBJ29041.1"/>
    </source>
</evidence>